<dbReference type="GO" id="GO:0003677">
    <property type="term" value="F:DNA binding"/>
    <property type="evidence" value="ECO:0007669"/>
    <property type="project" value="InterPro"/>
</dbReference>
<feature type="domain" description="HTH merR-type" evidence="1">
    <location>
        <begin position="9"/>
        <end position="66"/>
    </location>
</feature>
<sequence>MAEDTDRLRRLHLQATTIESWIAAGWIAPRATEAPGYTEADLARACLIRDLREAMGVNEEGVSVALDLLDQIHGLRQALRRVATAVHGLPEPARQEILVVLRELDEGSA</sequence>
<reference evidence="2" key="2">
    <citation type="journal article" date="2021" name="Syst. Appl. Microbiol.">
        <title>Roseomonas hellenica sp. nov., isolated from roots of wild-growing Alkanna tinctoria.</title>
        <authorList>
            <person name="Rat A."/>
            <person name="Naranjo H.D."/>
            <person name="Lebbe L."/>
            <person name="Cnockaert M."/>
            <person name="Krigas N."/>
            <person name="Grigoriadou K."/>
            <person name="Maloupa E."/>
            <person name="Willems A."/>
        </authorList>
    </citation>
    <scope>NUCLEOTIDE SEQUENCE</scope>
    <source>
        <strain evidence="2">LMG 31231</strain>
    </source>
</reference>
<comment type="caution">
    <text evidence="2">The sequence shown here is derived from an EMBL/GenBank/DDBJ whole genome shotgun (WGS) entry which is preliminary data.</text>
</comment>
<dbReference type="EMBL" id="JAAEDM010000034">
    <property type="protein sequence ID" value="MBR0672187.1"/>
    <property type="molecule type" value="Genomic_DNA"/>
</dbReference>
<dbReference type="Gene3D" id="1.10.1660.10">
    <property type="match status" value="1"/>
</dbReference>
<accession>A0A9X9WYF8</accession>
<evidence type="ECO:0000313" key="3">
    <source>
        <dbReference type="Proteomes" id="UP001138751"/>
    </source>
</evidence>
<protein>
    <submittedName>
        <fullName evidence="2">Transcriptional regulator</fullName>
    </submittedName>
</protein>
<dbReference type="InterPro" id="IPR000551">
    <property type="entry name" value="MerR-type_HTH_dom"/>
</dbReference>
<dbReference type="GO" id="GO:0006355">
    <property type="term" value="P:regulation of DNA-templated transcription"/>
    <property type="evidence" value="ECO:0007669"/>
    <property type="project" value="InterPro"/>
</dbReference>
<reference evidence="2" key="1">
    <citation type="submission" date="2020-01" db="EMBL/GenBank/DDBJ databases">
        <authorList>
            <person name="Rat A."/>
        </authorList>
    </citation>
    <scope>NUCLEOTIDE SEQUENCE</scope>
    <source>
        <strain evidence="2">LMG 31231</strain>
    </source>
</reference>
<evidence type="ECO:0000259" key="1">
    <source>
        <dbReference type="Pfam" id="PF13411"/>
    </source>
</evidence>
<evidence type="ECO:0000313" key="2">
    <source>
        <dbReference type="EMBL" id="MBR0672187.1"/>
    </source>
</evidence>
<keyword evidence="3" id="KW-1185">Reference proteome</keyword>
<dbReference type="AlphaFoldDB" id="A0A9X9WYF8"/>
<proteinExistence type="predicted"/>
<organism evidence="2 3">
    <name type="scientific">Neoroseomonas soli</name>
    <dbReference type="NCBI Taxonomy" id="1081025"/>
    <lineage>
        <taxon>Bacteria</taxon>
        <taxon>Pseudomonadati</taxon>
        <taxon>Pseudomonadota</taxon>
        <taxon>Alphaproteobacteria</taxon>
        <taxon>Acetobacterales</taxon>
        <taxon>Acetobacteraceae</taxon>
        <taxon>Neoroseomonas</taxon>
    </lineage>
</organism>
<gene>
    <name evidence="2" type="ORF">GXW76_13475</name>
</gene>
<dbReference type="Pfam" id="PF13411">
    <property type="entry name" value="MerR_1"/>
    <property type="match status" value="1"/>
</dbReference>
<dbReference type="RefSeq" id="WP_211862611.1">
    <property type="nucleotide sequence ID" value="NZ_JAAEDM010000034.1"/>
</dbReference>
<name>A0A9X9WYF8_9PROT</name>
<dbReference type="Proteomes" id="UP001138751">
    <property type="component" value="Unassembled WGS sequence"/>
</dbReference>